<keyword evidence="1" id="KW-1133">Transmembrane helix</keyword>
<dbReference type="InterPro" id="IPR035897">
    <property type="entry name" value="Toll_tir_struct_dom_sf"/>
</dbReference>
<keyword evidence="1" id="KW-0472">Membrane</keyword>
<feature type="transmembrane region" description="Helical" evidence="1">
    <location>
        <begin position="589"/>
        <end position="607"/>
    </location>
</feature>
<dbReference type="GO" id="GO:0007165">
    <property type="term" value="P:signal transduction"/>
    <property type="evidence" value="ECO:0007669"/>
    <property type="project" value="InterPro"/>
</dbReference>
<accession>A0A380TA84</accession>
<dbReference type="SUPFAM" id="SSF52200">
    <property type="entry name" value="Toll/Interleukin receptor TIR domain"/>
    <property type="match status" value="1"/>
</dbReference>
<dbReference type="AlphaFoldDB" id="A0A380TA84"/>
<feature type="transmembrane region" description="Helical" evidence="1">
    <location>
        <begin position="519"/>
        <end position="539"/>
    </location>
</feature>
<keyword evidence="1" id="KW-0812">Transmembrane</keyword>
<evidence type="ECO:0000256" key="1">
    <source>
        <dbReference type="SAM" id="Phobius"/>
    </source>
</evidence>
<gene>
    <name evidence="3" type="ORF">DF3PB_1740009</name>
</gene>
<dbReference type="Pfam" id="PF05226">
    <property type="entry name" value="CHASE2"/>
    <property type="match status" value="1"/>
</dbReference>
<dbReference type="InterPro" id="IPR000157">
    <property type="entry name" value="TIR_dom"/>
</dbReference>
<reference evidence="3" key="1">
    <citation type="submission" date="2018-07" db="EMBL/GenBank/DDBJ databases">
        <authorList>
            <person name="Quirk P.G."/>
            <person name="Krulwich T.A."/>
        </authorList>
    </citation>
    <scope>NUCLEOTIDE SEQUENCE</scope>
</reference>
<evidence type="ECO:0000259" key="2">
    <source>
        <dbReference type="SMART" id="SM01080"/>
    </source>
</evidence>
<sequence length="625" mass="68108">MAAKAGRASAVVDVFISYAREDRDRAMVLVDALERADRSVWWDISIPAGSNWHKEITSRLAQAKCVIVLWSATSIYKEFVTDEAEVGKRQEKLIPVLIDPIEPPLGFGRRQCANLVGWEGEWEHPDYQTLLRAINEKVEAAALAETDTHQAATGGLADAAPRPLFAAGAAAPSSQTVRRTLPFAPPVAARAGVGSPWLRWLLYSALAVALLWIDPFGIFAASQRLSQDSANRILGPLYPTTGRDQVSVILWRDSSLAAQRLTWPIPLAWHARALDAILTYRPRAVFVDIVYSNDRGDPGVEAMREEIENYAEARIPLLFAAPSQAGEAIIPALKSALPDDKLVGVPRTIEDGFTRTYPEEVKVSTAIYKTAAFRLLQLTATTDDSMQIQSDRMRRSIEIVWGTDPHPINKEIIEACAPAAPETPAQRLLAALMRPGTLTWPCPYAAQIPIQAIQDSTRDARFAALIEGKIIILGVAVQSVPDEVMTPVNGRLPGAHLHAMALDNLLTFGERYKSREPEALFKAIKAVAVVLMLAALLAAEGRRGGARDKRSWLRAAAALMLTVVICAGASLLSFAVFDLPPADWIGTPGLALTMALLARAGIVEQAVSRVRWSRSPRAKARMQSS</sequence>
<dbReference type="Gene3D" id="3.40.50.10140">
    <property type="entry name" value="Toll/interleukin-1 receptor homology (TIR) domain"/>
    <property type="match status" value="1"/>
</dbReference>
<feature type="domain" description="CHASE2" evidence="2">
    <location>
        <begin position="219"/>
        <end position="536"/>
    </location>
</feature>
<feature type="transmembrane region" description="Helical" evidence="1">
    <location>
        <begin position="551"/>
        <end position="577"/>
    </location>
</feature>
<dbReference type="Pfam" id="PF13676">
    <property type="entry name" value="TIR_2"/>
    <property type="match status" value="1"/>
</dbReference>
<evidence type="ECO:0000313" key="3">
    <source>
        <dbReference type="EMBL" id="SUS05147.1"/>
    </source>
</evidence>
<dbReference type="SMART" id="SM01080">
    <property type="entry name" value="CHASE2"/>
    <property type="match status" value="1"/>
</dbReference>
<organism evidence="3">
    <name type="scientific">metagenome</name>
    <dbReference type="NCBI Taxonomy" id="256318"/>
    <lineage>
        <taxon>unclassified sequences</taxon>
        <taxon>metagenomes</taxon>
    </lineage>
</organism>
<dbReference type="InterPro" id="IPR007890">
    <property type="entry name" value="CHASE2"/>
</dbReference>
<name>A0A380TA84_9ZZZZ</name>
<proteinExistence type="predicted"/>
<dbReference type="EMBL" id="UIDG01000084">
    <property type="protein sequence ID" value="SUS05147.1"/>
    <property type="molecule type" value="Genomic_DNA"/>
</dbReference>
<protein>
    <recommendedName>
        <fullName evidence="2">CHASE2 domain-containing protein</fullName>
    </recommendedName>
</protein>